<proteinExistence type="predicted"/>
<organism evidence="2 3">
    <name type="scientific">Elysia crispata</name>
    <name type="common">lettuce slug</name>
    <dbReference type="NCBI Taxonomy" id="231223"/>
    <lineage>
        <taxon>Eukaryota</taxon>
        <taxon>Metazoa</taxon>
        <taxon>Spiralia</taxon>
        <taxon>Lophotrochozoa</taxon>
        <taxon>Mollusca</taxon>
        <taxon>Gastropoda</taxon>
        <taxon>Heterobranchia</taxon>
        <taxon>Euthyneura</taxon>
        <taxon>Panpulmonata</taxon>
        <taxon>Sacoglossa</taxon>
        <taxon>Placobranchoidea</taxon>
        <taxon>Plakobranchidae</taxon>
        <taxon>Elysia</taxon>
    </lineage>
</organism>
<evidence type="ECO:0000256" key="1">
    <source>
        <dbReference type="SAM" id="MobiDB-lite"/>
    </source>
</evidence>
<dbReference type="AlphaFoldDB" id="A0AAE1D4W7"/>
<reference evidence="2" key="1">
    <citation type="journal article" date="2023" name="G3 (Bethesda)">
        <title>A reference genome for the long-term kleptoplast-retaining sea slug Elysia crispata morphotype clarki.</title>
        <authorList>
            <person name="Eastman K.E."/>
            <person name="Pendleton A.L."/>
            <person name="Shaikh M.A."/>
            <person name="Suttiyut T."/>
            <person name="Ogas R."/>
            <person name="Tomko P."/>
            <person name="Gavelis G."/>
            <person name="Widhalm J.R."/>
            <person name="Wisecaver J.H."/>
        </authorList>
    </citation>
    <scope>NUCLEOTIDE SEQUENCE</scope>
    <source>
        <strain evidence="2">ECLA1</strain>
    </source>
</reference>
<feature type="region of interest" description="Disordered" evidence="1">
    <location>
        <begin position="12"/>
        <end position="31"/>
    </location>
</feature>
<dbReference type="Proteomes" id="UP001283361">
    <property type="component" value="Unassembled WGS sequence"/>
</dbReference>
<protein>
    <submittedName>
        <fullName evidence="2">Uncharacterized protein</fullName>
    </submittedName>
</protein>
<comment type="caution">
    <text evidence="2">The sequence shown here is derived from an EMBL/GenBank/DDBJ whole genome shotgun (WGS) entry which is preliminary data.</text>
</comment>
<evidence type="ECO:0000313" key="2">
    <source>
        <dbReference type="EMBL" id="KAK3757471.1"/>
    </source>
</evidence>
<accession>A0AAE1D4W7</accession>
<gene>
    <name evidence="2" type="ORF">RRG08_037827</name>
</gene>
<name>A0AAE1D4W7_9GAST</name>
<dbReference type="EMBL" id="JAWDGP010005361">
    <property type="protein sequence ID" value="KAK3757471.1"/>
    <property type="molecule type" value="Genomic_DNA"/>
</dbReference>
<keyword evidence="3" id="KW-1185">Reference proteome</keyword>
<evidence type="ECO:0000313" key="3">
    <source>
        <dbReference type="Proteomes" id="UP001283361"/>
    </source>
</evidence>
<sequence>MKVTSTSVLEHLRQVDQDTNQSRHYTDPPRRTSLWTSRRTGFNYLGIILSRFDVASNSFYYFHKVNSDTGLLCLSPLM</sequence>